<evidence type="ECO:0000256" key="1">
    <source>
        <dbReference type="ARBA" id="ARBA00006754"/>
    </source>
</evidence>
<dbReference type="PANTHER" id="PTHR33744:SF15">
    <property type="entry name" value="CARBOHYDRATE DIACID REGULATOR"/>
    <property type="match status" value="1"/>
</dbReference>
<dbReference type="Proteomes" id="UP000646152">
    <property type="component" value="Unassembled WGS sequence"/>
</dbReference>
<dbReference type="PANTHER" id="PTHR33744">
    <property type="entry name" value="CARBOHYDRATE DIACID REGULATOR"/>
    <property type="match status" value="1"/>
</dbReference>
<name>A0ABQ1IGW7_9GAMM</name>
<dbReference type="InterPro" id="IPR051448">
    <property type="entry name" value="CdaR-like_regulators"/>
</dbReference>
<dbReference type="Pfam" id="PF13556">
    <property type="entry name" value="HTH_30"/>
    <property type="match status" value="1"/>
</dbReference>
<dbReference type="InterPro" id="IPR041522">
    <property type="entry name" value="CdaR_GGDEF"/>
</dbReference>
<dbReference type="Pfam" id="PF05651">
    <property type="entry name" value="Diacid_rec"/>
    <property type="match status" value="1"/>
</dbReference>
<evidence type="ECO:0000313" key="6">
    <source>
        <dbReference type="Proteomes" id="UP000646152"/>
    </source>
</evidence>
<gene>
    <name evidence="5" type="ORF">GCM10011502_08390</name>
</gene>
<feature type="domain" description="PucR C-terminal helix-turn-helix" evidence="3">
    <location>
        <begin position="306"/>
        <end position="359"/>
    </location>
</feature>
<keyword evidence="6" id="KW-1185">Reference proteome</keyword>
<feature type="domain" description="CdaR GGDEF-like" evidence="4">
    <location>
        <begin position="139"/>
        <end position="252"/>
    </location>
</feature>
<proteinExistence type="inferred from homology"/>
<comment type="caution">
    <text evidence="5">The sequence shown here is derived from an EMBL/GenBank/DDBJ whole genome shotgun (WGS) entry which is preliminary data.</text>
</comment>
<dbReference type="EMBL" id="BMKE01000005">
    <property type="protein sequence ID" value="GGB37504.1"/>
    <property type="molecule type" value="Genomic_DNA"/>
</dbReference>
<feature type="domain" description="Putative sugar diacid recognition" evidence="2">
    <location>
        <begin position="5"/>
        <end position="135"/>
    </location>
</feature>
<organism evidence="5 6">
    <name type="scientific">Oceanisphaera marina</name>
    <dbReference type="NCBI Taxonomy" id="2017550"/>
    <lineage>
        <taxon>Bacteria</taxon>
        <taxon>Pseudomonadati</taxon>
        <taxon>Pseudomonadota</taxon>
        <taxon>Gammaproteobacteria</taxon>
        <taxon>Aeromonadales</taxon>
        <taxon>Aeromonadaceae</taxon>
        <taxon>Oceanisphaera</taxon>
    </lineage>
</organism>
<evidence type="ECO:0000313" key="5">
    <source>
        <dbReference type="EMBL" id="GGB37504.1"/>
    </source>
</evidence>
<comment type="similarity">
    <text evidence="1">Belongs to the CdaR family.</text>
</comment>
<evidence type="ECO:0000259" key="4">
    <source>
        <dbReference type="Pfam" id="PF17853"/>
    </source>
</evidence>
<protein>
    <submittedName>
        <fullName evidence="5">Carbohydrate diacid regulator</fullName>
    </submittedName>
</protein>
<dbReference type="Gene3D" id="1.10.10.2840">
    <property type="entry name" value="PucR C-terminal helix-turn-helix domain"/>
    <property type="match status" value="1"/>
</dbReference>
<dbReference type="InterPro" id="IPR008599">
    <property type="entry name" value="Diacid_rec"/>
</dbReference>
<evidence type="ECO:0000259" key="3">
    <source>
        <dbReference type="Pfam" id="PF13556"/>
    </source>
</evidence>
<sequence>MEIEDIIAEKIIARTKGLIPYDINVMNKKGIVVASTDVSRVGRVHEGASWVIQHQKSVTVDQAGTRYLAGAKPGVNLPIEYQGNCIGVVGITGDPAQVCELGALLKMTAELLVEQSREKDAALLLRVEKENCLKQLVYGQLDESALHERLKELQLQIRYPALCITIKPKSHARFYQQILDLNAALDLSVNGLFFYSQESGLTLILDAKAKVDAKIAQLVDLLAQPVSIGVGVTVNTLSELALSYATAMAALQFGAADGASGAATLYSYDSHKEKIIIASLAKGWHLAELTKEYRALMAQDPNGTLRLTLHTLISSSADMLTCAGKLNIHRNTLRYRLDRIHAITGVDYKKLDQLFRLYLGKIILD</sequence>
<reference evidence="6" key="1">
    <citation type="journal article" date="2019" name="Int. J. Syst. Evol. Microbiol.">
        <title>The Global Catalogue of Microorganisms (GCM) 10K type strain sequencing project: providing services to taxonomists for standard genome sequencing and annotation.</title>
        <authorList>
            <consortium name="The Broad Institute Genomics Platform"/>
            <consortium name="The Broad Institute Genome Sequencing Center for Infectious Disease"/>
            <person name="Wu L."/>
            <person name="Ma J."/>
        </authorList>
    </citation>
    <scope>NUCLEOTIDE SEQUENCE [LARGE SCALE GENOMIC DNA]</scope>
    <source>
        <strain evidence="6">CGMCC 1.15923</strain>
    </source>
</reference>
<accession>A0ABQ1IGW7</accession>
<dbReference type="InterPro" id="IPR042070">
    <property type="entry name" value="PucR_C-HTH_sf"/>
</dbReference>
<dbReference type="Pfam" id="PF17853">
    <property type="entry name" value="GGDEF_2"/>
    <property type="match status" value="1"/>
</dbReference>
<evidence type="ECO:0000259" key="2">
    <source>
        <dbReference type="Pfam" id="PF05651"/>
    </source>
</evidence>
<dbReference type="InterPro" id="IPR025736">
    <property type="entry name" value="PucR_C-HTH_dom"/>
</dbReference>